<accession>A0A1L6J558</accession>
<dbReference type="GeneID" id="44130999"/>
<dbReference type="PRINTS" id="PR00081">
    <property type="entry name" value="GDHRDH"/>
</dbReference>
<evidence type="ECO:0000313" key="6">
    <source>
        <dbReference type="Proteomes" id="UP000286681"/>
    </source>
</evidence>
<dbReference type="InterPro" id="IPR002347">
    <property type="entry name" value="SDR_fam"/>
</dbReference>
<reference evidence="4 6" key="3">
    <citation type="submission" date="2018-07" db="EMBL/GenBank/DDBJ databases">
        <title>Genomic and Epidemiologic Investigation of an Indolent Hospital Outbreak.</title>
        <authorList>
            <person name="Johnson R.C."/>
            <person name="Deming C."/>
            <person name="Conlan S."/>
            <person name="Zellmer C.J."/>
            <person name="Michelin A.V."/>
            <person name="Lee-Lin S."/>
            <person name="Thomas P.J."/>
            <person name="Park M."/>
            <person name="Weingarten R.A."/>
            <person name="Less J."/>
            <person name="Dekker J.P."/>
            <person name="Frank K.M."/>
            <person name="Musser K.A."/>
            <person name="Mcquiston J.R."/>
            <person name="Henderson D.K."/>
            <person name="Lau A.F."/>
            <person name="Palmore T.N."/>
            <person name="Segre J.A."/>
        </authorList>
    </citation>
    <scope>NUCLEOTIDE SEQUENCE [LARGE SCALE GENOMIC DNA]</scope>
    <source>
        <strain evidence="4 6">SK-NIH.Env10_0317</strain>
    </source>
</reference>
<dbReference type="SUPFAM" id="SSF51735">
    <property type="entry name" value="NAD(P)-binding Rossmann-fold domains"/>
    <property type="match status" value="1"/>
</dbReference>
<dbReference type="Gene3D" id="3.40.50.720">
    <property type="entry name" value="NAD(P)-binding Rossmann-like Domain"/>
    <property type="match status" value="1"/>
</dbReference>
<dbReference type="Proteomes" id="UP000185161">
    <property type="component" value="Chromosome"/>
</dbReference>
<gene>
    <name evidence="3" type="ORF">BRX40_00320</name>
    <name evidence="4" type="ORF">CA257_16850</name>
</gene>
<dbReference type="STRING" id="93064.BRX40_00320"/>
<evidence type="ECO:0000256" key="2">
    <source>
        <dbReference type="RuleBase" id="RU000363"/>
    </source>
</evidence>
<dbReference type="OrthoDB" id="9793325at2"/>
<dbReference type="RefSeq" id="WP_075150279.1">
    <property type="nucleotide sequence ID" value="NZ_CP018820.1"/>
</dbReference>
<dbReference type="InterPro" id="IPR036291">
    <property type="entry name" value="NAD(P)-bd_dom_sf"/>
</dbReference>
<dbReference type="Proteomes" id="UP000286681">
    <property type="component" value="Unassembled WGS sequence"/>
</dbReference>
<evidence type="ECO:0000313" key="4">
    <source>
        <dbReference type="EMBL" id="RSV00742.1"/>
    </source>
</evidence>
<dbReference type="EMBL" id="CP018820">
    <property type="protein sequence ID" value="APR51082.1"/>
    <property type="molecule type" value="Genomic_DNA"/>
</dbReference>
<dbReference type="AlphaFoldDB" id="A0A1L6J558"/>
<evidence type="ECO:0000256" key="1">
    <source>
        <dbReference type="ARBA" id="ARBA00006484"/>
    </source>
</evidence>
<evidence type="ECO:0000313" key="3">
    <source>
        <dbReference type="EMBL" id="APR51082.1"/>
    </source>
</evidence>
<sequence>MELNLEGKRALVTGSSSGIGVAIAEMLAAEGVSVVVNGRDSARVDAVAKRLADQGYRAATACGDLSTTEGCAAVAEAANAAFGGIDILVNNAGGSAVSDSPNWFAYDTDQWVDTYQRNTLAAVRLIHAFAPEMKERGWGRIINISTAAAITPTSGQADYGPAKAAMLNMSLGLSKALKQTGVTVNSVSPGMIRTEGLIKVLRKMAEKRGWGDDLAKAEDYIAKGGGQTVNRIGEVRDIGYAVVMLASPRSDFINGINFHVDGGLSPSLS</sequence>
<proteinExistence type="inferred from homology"/>
<dbReference type="InterPro" id="IPR050259">
    <property type="entry name" value="SDR"/>
</dbReference>
<dbReference type="FunFam" id="3.40.50.720:FF:000084">
    <property type="entry name" value="Short-chain dehydrogenase reductase"/>
    <property type="match status" value="1"/>
</dbReference>
<dbReference type="EMBL" id="QQWO01000015">
    <property type="protein sequence ID" value="RSV00742.1"/>
    <property type="molecule type" value="Genomic_DNA"/>
</dbReference>
<evidence type="ECO:0000313" key="5">
    <source>
        <dbReference type="Proteomes" id="UP000185161"/>
    </source>
</evidence>
<dbReference type="PRINTS" id="PR00080">
    <property type="entry name" value="SDRFAMILY"/>
</dbReference>
<dbReference type="PANTHER" id="PTHR42879">
    <property type="entry name" value="3-OXOACYL-(ACYL-CARRIER-PROTEIN) REDUCTASE"/>
    <property type="match status" value="1"/>
</dbReference>
<dbReference type="Pfam" id="PF00106">
    <property type="entry name" value="adh_short"/>
    <property type="match status" value="1"/>
</dbReference>
<name>A0A1L6J558_9SPHN</name>
<dbReference type="KEGG" id="skr:BRX40_00320"/>
<reference evidence="5" key="2">
    <citation type="submission" date="2016-12" db="EMBL/GenBank/DDBJ databases">
        <title>Whole genome sequencing of Sphingomonas sp. ABOJV.</title>
        <authorList>
            <person name="Conlan S."/>
            <person name="Thomas P.J."/>
            <person name="Mullikin J."/>
            <person name="Palmore T.N."/>
            <person name="Frank K.M."/>
            <person name="Segre J.A."/>
        </authorList>
    </citation>
    <scope>NUCLEOTIDE SEQUENCE [LARGE SCALE GENOMIC DNA]</scope>
    <source>
        <strain evidence="5">ABOJV</strain>
    </source>
</reference>
<reference evidence="3" key="1">
    <citation type="submission" date="2016-12" db="EMBL/GenBank/DDBJ databases">
        <title>Whole genome sequencing of Sphingomonas koreensis.</title>
        <authorList>
            <person name="Conlan S."/>
            <person name="Thomas P.J."/>
            <person name="Mullikin J."/>
            <person name="Palmore T.N."/>
            <person name="Frank K.M."/>
            <person name="Segre J.A."/>
        </authorList>
    </citation>
    <scope>NUCLEOTIDE SEQUENCE</scope>
    <source>
        <strain evidence="3">ABOJV</strain>
    </source>
</reference>
<keyword evidence="5" id="KW-1185">Reference proteome</keyword>
<protein>
    <submittedName>
        <fullName evidence="3">3-oxoacyl-ACP reductase</fullName>
    </submittedName>
    <submittedName>
        <fullName evidence="4">SDR family NAD(P)-dependent oxidoreductase</fullName>
    </submittedName>
</protein>
<comment type="similarity">
    <text evidence="1 2">Belongs to the short-chain dehydrogenases/reductases (SDR) family.</text>
</comment>
<organism evidence="3 5">
    <name type="scientific">Sphingomonas koreensis</name>
    <dbReference type="NCBI Taxonomy" id="93064"/>
    <lineage>
        <taxon>Bacteria</taxon>
        <taxon>Pseudomonadati</taxon>
        <taxon>Pseudomonadota</taxon>
        <taxon>Alphaproteobacteria</taxon>
        <taxon>Sphingomonadales</taxon>
        <taxon>Sphingomonadaceae</taxon>
        <taxon>Sphingomonas</taxon>
    </lineage>
</organism>